<reference evidence="1" key="1">
    <citation type="submission" date="2021-06" db="EMBL/GenBank/DDBJ databases">
        <title>Comparative genomics, transcriptomics and evolutionary studies reveal genomic signatures of adaptation to plant cell wall in hemibiotrophic fungi.</title>
        <authorList>
            <consortium name="DOE Joint Genome Institute"/>
            <person name="Baroncelli R."/>
            <person name="Diaz J.F."/>
            <person name="Benocci T."/>
            <person name="Peng M."/>
            <person name="Battaglia E."/>
            <person name="Haridas S."/>
            <person name="Andreopoulos W."/>
            <person name="Labutti K."/>
            <person name="Pangilinan J."/>
            <person name="Floch G.L."/>
            <person name="Makela M.R."/>
            <person name="Henrissat B."/>
            <person name="Grigoriev I.V."/>
            <person name="Crouch J.A."/>
            <person name="De Vries R.P."/>
            <person name="Sukno S.A."/>
            <person name="Thon M.R."/>
        </authorList>
    </citation>
    <scope>NUCLEOTIDE SEQUENCE</scope>
    <source>
        <strain evidence="1">MAFF235873</strain>
    </source>
</reference>
<dbReference type="Proteomes" id="UP001232148">
    <property type="component" value="Unassembled WGS sequence"/>
</dbReference>
<protein>
    <submittedName>
        <fullName evidence="1">Uncharacterized protein</fullName>
    </submittedName>
</protein>
<keyword evidence="2" id="KW-1185">Reference proteome</keyword>
<sequence>MRRDARGVGARPSVCLALLSSLLEEGSIIYPKVWLALWFVFPDEGERKKLGFAALAGARRCLDGQTTLRRSSSSVRLYMLTPTSFHSRDVICKL</sequence>
<gene>
    <name evidence="1" type="ORF">LX32DRAFT_35825</name>
</gene>
<organism evidence="1 2">
    <name type="scientific">Colletotrichum zoysiae</name>
    <dbReference type="NCBI Taxonomy" id="1216348"/>
    <lineage>
        <taxon>Eukaryota</taxon>
        <taxon>Fungi</taxon>
        <taxon>Dikarya</taxon>
        <taxon>Ascomycota</taxon>
        <taxon>Pezizomycotina</taxon>
        <taxon>Sordariomycetes</taxon>
        <taxon>Hypocreomycetidae</taxon>
        <taxon>Glomerellales</taxon>
        <taxon>Glomerellaceae</taxon>
        <taxon>Colletotrichum</taxon>
        <taxon>Colletotrichum graminicola species complex</taxon>
    </lineage>
</organism>
<accession>A0AAD9HDL4</accession>
<evidence type="ECO:0000313" key="2">
    <source>
        <dbReference type="Proteomes" id="UP001232148"/>
    </source>
</evidence>
<proteinExistence type="predicted"/>
<comment type="caution">
    <text evidence="1">The sequence shown here is derived from an EMBL/GenBank/DDBJ whole genome shotgun (WGS) entry which is preliminary data.</text>
</comment>
<name>A0AAD9HDL4_9PEZI</name>
<evidence type="ECO:0000313" key="1">
    <source>
        <dbReference type="EMBL" id="KAK2026017.1"/>
    </source>
</evidence>
<dbReference type="EMBL" id="MU842923">
    <property type="protein sequence ID" value="KAK2026017.1"/>
    <property type="molecule type" value="Genomic_DNA"/>
</dbReference>
<dbReference type="AlphaFoldDB" id="A0AAD9HDL4"/>